<dbReference type="EMBL" id="CP144699">
    <property type="protein sequence ID" value="WVZ20519.1"/>
    <property type="molecule type" value="Genomic_DNA"/>
</dbReference>
<proteinExistence type="predicted"/>
<evidence type="ECO:0000313" key="1">
    <source>
        <dbReference type="EMBL" id="WVZ20519.1"/>
    </source>
</evidence>
<evidence type="ECO:0000313" key="2">
    <source>
        <dbReference type="Proteomes" id="UP001374535"/>
    </source>
</evidence>
<sequence>MVALIIGHVLLLRRSNYEKLTSEDIYLMNVVMFRIPTNWVVVLKWHIIDVGINDWCELSYGVFIRMDFSDEQDSTKIQDELPDSDSEQKLPSPMSEYKRFVANRCEKVSKRASLMNKSLMDMNKKMDEIIKNYVENSTSIEESTYEDNESSEEDFME</sequence>
<gene>
    <name evidence="1" type="ORF">V8G54_007841</name>
</gene>
<accession>A0AAQ3P2F2</accession>
<dbReference type="Proteomes" id="UP001374535">
    <property type="component" value="Chromosome 2"/>
</dbReference>
<protein>
    <submittedName>
        <fullName evidence="1">Uncharacterized protein</fullName>
    </submittedName>
</protein>
<dbReference type="AlphaFoldDB" id="A0AAQ3P2F2"/>
<organism evidence="1 2">
    <name type="scientific">Vigna mungo</name>
    <name type="common">Black gram</name>
    <name type="synonym">Phaseolus mungo</name>
    <dbReference type="NCBI Taxonomy" id="3915"/>
    <lineage>
        <taxon>Eukaryota</taxon>
        <taxon>Viridiplantae</taxon>
        <taxon>Streptophyta</taxon>
        <taxon>Embryophyta</taxon>
        <taxon>Tracheophyta</taxon>
        <taxon>Spermatophyta</taxon>
        <taxon>Magnoliopsida</taxon>
        <taxon>eudicotyledons</taxon>
        <taxon>Gunneridae</taxon>
        <taxon>Pentapetalae</taxon>
        <taxon>rosids</taxon>
        <taxon>fabids</taxon>
        <taxon>Fabales</taxon>
        <taxon>Fabaceae</taxon>
        <taxon>Papilionoideae</taxon>
        <taxon>50 kb inversion clade</taxon>
        <taxon>NPAAA clade</taxon>
        <taxon>indigoferoid/millettioid clade</taxon>
        <taxon>Phaseoleae</taxon>
        <taxon>Vigna</taxon>
    </lineage>
</organism>
<reference evidence="1 2" key="1">
    <citation type="journal article" date="2023" name="Life. Sci Alliance">
        <title>Evolutionary insights into 3D genome organization and epigenetic landscape of Vigna mungo.</title>
        <authorList>
            <person name="Junaid A."/>
            <person name="Singh B."/>
            <person name="Bhatia S."/>
        </authorList>
    </citation>
    <scope>NUCLEOTIDE SEQUENCE [LARGE SCALE GENOMIC DNA]</scope>
    <source>
        <strain evidence="1">Urdbean</strain>
    </source>
</reference>
<keyword evidence="2" id="KW-1185">Reference proteome</keyword>
<name>A0AAQ3P2F2_VIGMU</name>